<proteinExistence type="predicted"/>
<keyword evidence="2" id="KW-1185">Reference proteome</keyword>
<evidence type="ECO:0000313" key="1">
    <source>
        <dbReference type="EMBL" id="EDM79487.1"/>
    </source>
</evidence>
<dbReference type="AlphaFoldDB" id="A6G3V0"/>
<protein>
    <submittedName>
        <fullName evidence="1">Uncharacterized protein</fullName>
    </submittedName>
</protein>
<reference evidence="1 2" key="1">
    <citation type="submission" date="2007-06" db="EMBL/GenBank/DDBJ databases">
        <authorList>
            <person name="Shimkets L."/>
            <person name="Ferriera S."/>
            <person name="Johnson J."/>
            <person name="Kravitz S."/>
            <person name="Beeson K."/>
            <person name="Sutton G."/>
            <person name="Rogers Y.-H."/>
            <person name="Friedman R."/>
            <person name="Frazier M."/>
            <person name="Venter J.C."/>
        </authorList>
    </citation>
    <scope>NUCLEOTIDE SEQUENCE [LARGE SCALE GENOMIC DNA]</scope>
    <source>
        <strain evidence="1 2">SIR-1</strain>
    </source>
</reference>
<gene>
    <name evidence="1" type="ORF">PPSIR1_35212</name>
</gene>
<name>A6G3V0_9BACT</name>
<dbReference type="STRING" id="391625.PPSIR1_35212"/>
<evidence type="ECO:0000313" key="2">
    <source>
        <dbReference type="Proteomes" id="UP000005801"/>
    </source>
</evidence>
<accession>A6G3V0</accession>
<sequence length="329" mass="36111">MIGVVVSRSYGERWALLLATVDLAEDGLLSAEVLRASEPRARARLDAFVQLHGLEACAPSLAAQTISEAARFAWLRRRQPPNLAVALDILRGIEADPERPRARFGDRSIEHIPVAALFEGSQVRMAVPEPMCTATCSSFTHPNATLRALRERSPIKCGELELSLRVLERPPQRTLLDFAASWIATSLRCPEGPAVSLSLFDCALDWGYEDEREVLEWVQPPAATTPAGVLWEMAAFGYFDKLGIEVGPETRAGDIDALLERAQPRCPDPEVDLQLIEALCEAHGTLGDAVLPDASAKLEQTLALMNDGNCREVFLQTASHFTHLYFLTS</sequence>
<organism evidence="1 2">
    <name type="scientific">Plesiocystis pacifica SIR-1</name>
    <dbReference type="NCBI Taxonomy" id="391625"/>
    <lineage>
        <taxon>Bacteria</taxon>
        <taxon>Pseudomonadati</taxon>
        <taxon>Myxococcota</taxon>
        <taxon>Polyangia</taxon>
        <taxon>Nannocystales</taxon>
        <taxon>Nannocystaceae</taxon>
        <taxon>Plesiocystis</taxon>
    </lineage>
</organism>
<dbReference type="Proteomes" id="UP000005801">
    <property type="component" value="Unassembled WGS sequence"/>
</dbReference>
<comment type="caution">
    <text evidence="1">The sequence shown here is derived from an EMBL/GenBank/DDBJ whole genome shotgun (WGS) entry which is preliminary data.</text>
</comment>
<dbReference type="EMBL" id="ABCS01000019">
    <property type="protein sequence ID" value="EDM79487.1"/>
    <property type="molecule type" value="Genomic_DNA"/>
</dbReference>